<sequence>MSEAEDFDPPRAREAERMSPSLVTTVSVGCERKISAASFALSATTILLRSDAKRSPIRPERICALTGVSEDGIEIFDGACPG</sequence>
<evidence type="ECO:0000313" key="2">
    <source>
        <dbReference type="EMBL" id="CAB4998159.1"/>
    </source>
</evidence>
<reference evidence="1" key="1">
    <citation type="submission" date="2020-05" db="EMBL/GenBank/DDBJ databases">
        <authorList>
            <person name="Chiriac C."/>
            <person name="Salcher M."/>
            <person name="Ghai R."/>
            <person name="Kavagutti S V."/>
        </authorList>
    </citation>
    <scope>NUCLEOTIDE SEQUENCE</scope>
</reference>
<dbReference type="AlphaFoldDB" id="A0A6J6MDI8"/>
<name>A0A6J6MDI8_9ZZZZ</name>
<protein>
    <submittedName>
        <fullName evidence="1">Unannotated protein</fullName>
    </submittedName>
</protein>
<proteinExistence type="predicted"/>
<organism evidence="1">
    <name type="scientific">freshwater metagenome</name>
    <dbReference type="NCBI Taxonomy" id="449393"/>
    <lineage>
        <taxon>unclassified sequences</taxon>
        <taxon>metagenomes</taxon>
        <taxon>ecological metagenomes</taxon>
    </lineage>
</organism>
<accession>A0A6J6MDI8</accession>
<evidence type="ECO:0000313" key="1">
    <source>
        <dbReference type="EMBL" id="CAB4672307.1"/>
    </source>
</evidence>
<dbReference type="EMBL" id="CAFBOX010000089">
    <property type="protein sequence ID" value="CAB4998159.1"/>
    <property type="molecule type" value="Genomic_DNA"/>
</dbReference>
<gene>
    <name evidence="1" type="ORF">UFOPK2329_00552</name>
    <name evidence="2" type="ORF">UFOPK4035_00616</name>
</gene>
<dbReference type="EMBL" id="CAEZWZ010000069">
    <property type="protein sequence ID" value="CAB4672307.1"/>
    <property type="molecule type" value="Genomic_DNA"/>
</dbReference>